<name>A0A1C9I1Z1_RHILT</name>
<dbReference type="GO" id="GO:0016747">
    <property type="term" value="F:acyltransferase activity, transferring groups other than amino-acyl groups"/>
    <property type="evidence" value="ECO:0007669"/>
    <property type="project" value="InterPro"/>
</dbReference>
<sequence length="373" mass="40519">MQAVSQKTGHPLIGCKRRLGNVTSGSRAGKLTNHIAFLDELRGVAALSVVLLHASQIFGFSLGSYAYLAVDFFFCLSGFVLANGYDQKLRSGGLRSSAFFLKRLARLYPMIVVGVAVGVLAAVFASEPHISLHDIPILTVGALLLLPLGLLAGQEAFSINSPLWSLCFEMVASVVYGSAARRKIRLWGDVAFLAFFAVALFQIVGIEGTIGPVGFSNWRTFLEGFVRVGFSFFAGVLIFRWNINHRVGRVPPQIPLFILIVVLFLPFSVPRGLYDFFCITIIIPVVVALAAAVPPNEERPLAAYFGLLSYPLYAIHQPIIRLGAQFQSASDGVIPLAITVSGTLLAAIAAAHFLFTHFDKPIRAYMGRKFSLN</sequence>
<reference evidence="1" key="1">
    <citation type="journal article" date="2015" name="BMC Genomics">
        <title>Transcriptome profiling of a Rhizobium leguminosarum bv. trifolii rosR mutant reveals the role of the transcriptional regulator RosR in motility, synthesis of cell-surface components, and other cellular processes.</title>
        <authorList>
            <person name="Rachwal K."/>
            <person name="Matczynska E."/>
            <person name="Janczarek M."/>
        </authorList>
    </citation>
    <scope>NUCLEOTIDE SEQUENCE</scope>
    <source>
        <strain evidence="1">Rt24.2</strain>
    </source>
</reference>
<organism evidence="1">
    <name type="scientific">Rhizobium leguminosarum bv. trifolii</name>
    <dbReference type="NCBI Taxonomy" id="386"/>
    <lineage>
        <taxon>Bacteria</taxon>
        <taxon>Pseudomonadati</taxon>
        <taxon>Pseudomonadota</taxon>
        <taxon>Alphaproteobacteria</taxon>
        <taxon>Hyphomicrobiales</taxon>
        <taxon>Rhizobiaceae</taxon>
        <taxon>Rhizobium/Agrobacterium group</taxon>
        <taxon>Rhizobium</taxon>
    </lineage>
</organism>
<protein>
    <submittedName>
        <fullName evidence="1">Uncharacterized protein</fullName>
    </submittedName>
</protein>
<dbReference type="PANTHER" id="PTHR23028">
    <property type="entry name" value="ACETYLTRANSFERASE"/>
    <property type="match status" value="1"/>
</dbReference>
<dbReference type="AlphaFoldDB" id="A0A1C9I1Z1"/>
<dbReference type="EMBL" id="KX490655">
    <property type="protein sequence ID" value="AOO93019.1"/>
    <property type="molecule type" value="Genomic_DNA"/>
</dbReference>
<dbReference type="PANTHER" id="PTHR23028:SF134">
    <property type="entry name" value="PUTATIVE (AFU_ORTHOLOGUE AFUA_4G08520)-RELATED"/>
    <property type="match status" value="1"/>
</dbReference>
<dbReference type="Pfam" id="PF01757">
    <property type="entry name" value="Acyl_transf_3"/>
    <property type="match status" value="1"/>
</dbReference>
<evidence type="ECO:0000313" key="1">
    <source>
        <dbReference type="EMBL" id="AOO93019.1"/>
    </source>
</evidence>
<dbReference type="InterPro" id="IPR050879">
    <property type="entry name" value="Acyltransferase_3"/>
</dbReference>
<proteinExistence type="predicted"/>
<reference evidence="1" key="2">
    <citation type="journal article" date="2016" name="Front. Microbiol.">
        <title>The Regulatory Protein RosR Affects Rhizobium leguminosarum bv. trifolii Protein Profiles, Cell Surface Properties, and Symbiosis with Clover.</title>
        <authorList>
            <person name="Rachwal K."/>
            <person name="Boguszewska A."/>
            <person name="Kopcinska J."/>
            <person name="Karas M."/>
            <person name="Tchorzewski M."/>
            <person name="Janczarek M."/>
        </authorList>
    </citation>
    <scope>NUCLEOTIDE SEQUENCE</scope>
    <source>
        <strain evidence="1">Rt24.2</strain>
    </source>
</reference>
<dbReference type="InterPro" id="IPR002656">
    <property type="entry name" value="Acyl_transf_3_dom"/>
</dbReference>
<accession>A0A1C9I1Z1</accession>